<sequence length="437" mass="50097">MVDFPPEVWHCVCSHLTAHEARQVRLVCRLINKIALCHSFPKITFYLHQEDLAFLQKIANSPILARNVKQLTYISNLMNTDMILDDFVQARRQAEKMDKEYAMMRKTLYVSKRLTKSELAVCYYKNYIPTVNQQEEALAKFLDFECLAKALPSFKSLEEVTMSGGITYCAGRDTKTPFANCLVELSKHLKPDGCRHLEALIHGLQGLDHKLQRLNAGVISWEFFDRNPIEFKQLLNVCCNLSSLKLEIDTGLIDTGHDDDRILGSEVPDCRVVMKKGLLRYFLAALPRLQVLSILFTFRNEKFDLYPAGLEDVLDPGHKWVDLKELNLQNIECTRQELMATLTLHKDTLRTLSLNSISLKNTSWLKLLPDLRNNLDLEEAMVDEIFGGSELYHGVPEYWSLSGPRSDPAEDDLRYELVRYLVKSTDELPLSHSNMGP</sequence>
<dbReference type="HOGENOM" id="CLU_043061_0_0_1"/>
<dbReference type="SUPFAM" id="SSF81383">
    <property type="entry name" value="F-box domain"/>
    <property type="match status" value="1"/>
</dbReference>
<reference evidence="2" key="1">
    <citation type="journal article" date="2013" name="Genome Announc.">
        <title>Draft genome sequence of the ascomycete Phaeoacremonium aleophilum strain UCR-PA7, a causal agent of the esca disease complex in grapevines.</title>
        <authorList>
            <person name="Blanco-Ulate B."/>
            <person name="Rolshausen P."/>
            <person name="Cantu D."/>
        </authorList>
    </citation>
    <scope>NUCLEOTIDE SEQUENCE [LARGE SCALE GENOMIC DNA]</scope>
    <source>
        <strain evidence="2">UCR-PA7</strain>
    </source>
</reference>
<evidence type="ECO:0008006" key="3">
    <source>
        <dbReference type="Google" id="ProtNLM"/>
    </source>
</evidence>
<dbReference type="AlphaFoldDB" id="R8BEI3"/>
<dbReference type="eggNOG" id="ENOG502S8B5">
    <property type="taxonomic scope" value="Eukaryota"/>
</dbReference>
<keyword evidence="2" id="KW-1185">Reference proteome</keyword>
<protein>
    <recommendedName>
        <fullName evidence="3">F-box domain-containing protein</fullName>
    </recommendedName>
</protein>
<dbReference type="Proteomes" id="UP000014074">
    <property type="component" value="Unassembled WGS sequence"/>
</dbReference>
<dbReference type="OrthoDB" id="5422579at2759"/>
<evidence type="ECO:0000313" key="1">
    <source>
        <dbReference type="EMBL" id="EON97707.1"/>
    </source>
</evidence>
<dbReference type="InterPro" id="IPR036047">
    <property type="entry name" value="F-box-like_dom_sf"/>
</dbReference>
<dbReference type="GeneID" id="19327711"/>
<dbReference type="RefSeq" id="XP_007917723.1">
    <property type="nucleotide sequence ID" value="XM_007919532.1"/>
</dbReference>
<evidence type="ECO:0000313" key="2">
    <source>
        <dbReference type="Proteomes" id="UP000014074"/>
    </source>
</evidence>
<accession>R8BEI3</accession>
<dbReference type="EMBL" id="KB933264">
    <property type="protein sequence ID" value="EON97707.1"/>
    <property type="molecule type" value="Genomic_DNA"/>
</dbReference>
<gene>
    <name evidence="1" type="ORF">UCRPA7_6997</name>
</gene>
<name>R8BEI3_PHAM7</name>
<dbReference type="KEGG" id="tmn:UCRPA7_6997"/>
<dbReference type="CDD" id="cd09917">
    <property type="entry name" value="F-box_SF"/>
    <property type="match status" value="1"/>
</dbReference>
<organism evidence="1 2">
    <name type="scientific">Phaeoacremonium minimum (strain UCR-PA7)</name>
    <name type="common">Esca disease fungus</name>
    <name type="synonym">Togninia minima</name>
    <dbReference type="NCBI Taxonomy" id="1286976"/>
    <lineage>
        <taxon>Eukaryota</taxon>
        <taxon>Fungi</taxon>
        <taxon>Dikarya</taxon>
        <taxon>Ascomycota</taxon>
        <taxon>Pezizomycotina</taxon>
        <taxon>Sordariomycetes</taxon>
        <taxon>Sordariomycetidae</taxon>
        <taxon>Togniniales</taxon>
        <taxon>Togniniaceae</taxon>
        <taxon>Phaeoacremonium</taxon>
    </lineage>
</organism>
<proteinExistence type="predicted"/>